<accession>A0AAV7LTC2</accession>
<keyword evidence="6" id="KW-0539">Nucleus</keyword>
<comment type="function">
    <text evidence="7">Component of the EKC/KEOPS complex that is required for the formation of a threonylcarbamoyl group on adenosine at position 37 (t(6)A37) in tRNAs that read codons beginning with adenine. The complex is probably involved in the transfer of the threonylcarbamoyl moiety of threonylcarbamoyl-AMP (TC-AMP) to the N6 group of A37. LAGE3 functions as a dimerization module for the complex.</text>
</comment>
<dbReference type="PANTHER" id="PTHR31283:SF5">
    <property type="entry name" value="EKC_KEOPS COMPLEX SUBUNIT LAGE3"/>
    <property type="match status" value="1"/>
</dbReference>
<dbReference type="Gene3D" id="3.30.310.50">
    <property type="entry name" value="Alpha-D-phosphohexomutase, C-terminal domain"/>
    <property type="match status" value="1"/>
</dbReference>
<dbReference type="GO" id="GO:0070525">
    <property type="term" value="P:tRNA threonylcarbamoyladenosine metabolic process"/>
    <property type="evidence" value="ECO:0007669"/>
    <property type="project" value="TreeGrafter"/>
</dbReference>
<protein>
    <recommendedName>
        <fullName evidence="9">L antigen family member 3</fullName>
    </recommendedName>
</protein>
<evidence type="ECO:0000256" key="1">
    <source>
        <dbReference type="ARBA" id="ARBA00004123"/>
    </source>
</evidence>
<keyword evidence="4" id="KW-0963">Cytoplasm</keyword>
<sequence>MDAEGGLSFQLDVPFPSHMEAQIARNSLAPDREPRKGGISKELLVTDNILHVRWKAAEARILRVSINSFLDNLSLVLQTINRFGPALERP</sequence>
<reference evidence="10" key="1">
    <citation type="journal article" date="2022" name="bioRxiv">
        <title>Sequencing and chromosome-scale assembly of the giantPleurodeles waltlgenome.</title>
        <authorList>
            <person name="Brown T."/>
            <person name="Elewa A."/>
            <person name="Iarovenko S."/>
            <person name="Subramanian E."/>
            <person name="Araus A.J."/>
            <person name="Petzold A."/>
            <person name="Susuki M."/>
            <person name="Suzuki K.-i.T."/>
            <person name="Hayashi T."/>
            <person name="Toyoda A."/>
            <person name="Oliveira C."/>
            <person name="Osipova E."/>
            <person name="Leigh N.D."/>
            <person name="Simon A."/>
            <person name="Yun M.H."/>
        </authorList>
    </citation>
    <scope>NUCLEOTIDE SEQUENCE</scope>
    <source>
        <strain evidence="10">20211129_DDA</strain>
        <tissue evidence="10">Liver</tissue>
    </source>
</reference>
<name>A0AAV7LTC2_PLEWA</name>
<keyword evidence="5" id="KW-0819">tRNA processing</keyword>
<evidence type="ECO:0000256" key="7">
    <source>
        <dbReference type="ARBA" id="ARBA00053047"/>
    </source>
</evidence>
<comment type="subcellular location">
    <subcellularLocation>
        <location evidence="2">Cytoplasm</location>
    </subcellularLocation>
    <subcellularLocation>
        <location evidence="1">Nucleus</location>
    </subcellularLocation>
</comment>
<evidence type="ECO:0000256" key="9">
    <source>
        <dbReference type="ARBA" id="ARBA00076355"/>
    </source>
</evidence>
<comment type="subunit">
    <text evidence="8">Component of the EKC/KEOPS complex composed of at least GON7, TP53RK, TPRKB, OSGEP and LAGE3; the whole complex dimerizes.</text>
</comment>
<dbReference type="GO" id="GO:0000408">
    <property type="term" value="C:EKC/KEOPS complex"/>
    <property type="evidence" value="ECO:0007669"/>
    <property type="project" value="TreeGrafter"/>
</dbReference>
<dbReference type="GO" id="GO:0008033">
    <property type="term" value="P:tRNA processing"/>
    <property type="evidence" value="ECO:0007669"/>
    <property type="project" value="UniProtKB-KW"/>
</dbReference>
<dbReference type="EMBL" id="JANPWB010000014">
    <property type="protein sequence ID" value="KAJ1094821.1"/>
    <property type="molecule type" value="Genomic_DNA"/>
</dbReference>
<comment type="similarity">
    <text evidence="3">Belongs to the CTAG/PCC1 family.</text>
</comment>
<dbReference type="GO" id="GO:0005737">
    <property type="term" value="C:cytoplasm"/>
    <property type="evidence" value="ECO:0007669"/>
    <property type="project" value="UniProtKB-SubCell"/>
</dbReference>
<dbReference type="InterPro" id="IPR015419">
    <property type="entry name" value="CTAG/Pcc1"/>
</dbReference>
<evidence type="ECO:0000256" key="4">
    <source>
        <dbReference type="ARBA" id="ARBA00022490"/>
    </source>
</evidence>
<organism evidence="10 11">
    <name type="scientific">Pleurodeles waltl</name>
    <name type="common">Iberian ribbed newt</name>
    <dbReference type="NCBI Taxonomy" id="8319"/>
    <lineage>
        <taxon>Eukaryota</taxon>
        <taxon>Metazoa</taxon>
        <taxon>Chordata</taxon>
        <taxon>Craniata</taxon>
        <taxon>Vertebrata</taxon>
        <taxon>Euteleostomi</taxon>
        <taxon>Amphibia</taxon>
        <taxon>Batrachia</taxon>
        <taxon>Caudata</taxon>
        <taxon>Salamandroidea</taxon>
        <taxon>Salamandridae</taxon>
        <taxon>Pleurodelinae</taxon>
        <taxon>Pleurodeles</taxon>
    </lineage>
</organism>
<dbReference type="GO" id="GO:0005634">
    <property type="term" value="C:nucleus"/>
    <property type="evidence" value="ECO:0007669"/>
    <property type="project" value="UniProtKB-SubCell"/>
</dbReference>
<evidence type="ECO:0000256" key="6">
    <source>
        <dbReference type="ARBA" id="ARBA00023242"/>
    </source>
</evidence>
<evidence type="ECO:0000313" key="10">
    <source>
        <dbReference type="EMBL" id="KAJ1094821.1"/>
    </source>
</evidence>
<dbReference type="PANTHER" id="PTHR31283">
    <property type="entry name" value="EKC/KEOPS COMPLEX SUBUNIT PCC1 FAMILY MEMBER"/>
    <property type="match status" value="1"/>
</dbReference>
<evidence type="ECO:0000256" key="5">
    <source>
        <dbReference type="ARBA" id="ARBA00022694"/>
    </source>
</evidence>
<comment type="caution">
    <text evidence="10">The sequence shown here is derived from an EMBL/GenBank/DDBJ whole genome shotgun (WGS) entry which is preliminary data.</text>
</comment>
<keyword evidence="11" id="KW-1185">Reference proteome</keyword>
<dbReference type="Pfam" id="PF09341">
    <property type="entry name" value="Pcc1"/>
    <property type="match status" value="1"/>
</dbReference>
<proteinExistence type="inferred from homology"/>
<dbReference type="Proteomes" id="UP001066276">
    <property type="component" value="Chromosome 10"/>
</dbReference>
<evidence type="ECO:0000256" key="8">
    <source>
        <dbReference type="ARBA" id="ARBA00062157"/>
    </source>
</evidence>
<evidence type="ECO:0000313" key="11">
    <source>
        <dbReference type="Proteomes" id="UP001066276"/>
    </source>
</evidence>
<evidence type="ECO:0000256" key="2">
    <source>
        <dbReference type="ARBA" id="ARBA00004496"/>
    </source>
</evidence>
<dbReference type="FunFam" id="3.30.310.50:FF:000005">
    <property type="entry name" value="L antigen family member 3"/>
    <property type="match status" value="1"/>
</dbReference>
<gene>
    <name evidence="10" type="ORF">NDU88_000006</name>
</gene>
<dbReference type="AlphaFoldDB" id="A0AAV7LTC2"/>
<evidence type="ECO:0000256" key="3">
    <source>
        <dbReference type="ARBA" id="ARBA00007073"/>
    </source>
</evidence>